<dbReference type="InterPro" id="IPR043153">
    <property type="entry name" value="DENN_C"/>
</dbReference>
<dbReference type="PANTHER" id="PTHR12296:SF21">
    <property type="entry name" value="DENN DOMAIN-CONTAINING PROTEIN 3"/>
    <property type="match status" value="1"/>
</dbReference>
<reference evidence="3" key="1">
    <citation type="submission" date="2022-03" db="EMBL/GenBank/DDBJ databases">
        <title>Draft genome sequence of Aduncisulcus paluster, a free-living microaerophilic Fornicata.</title>
        <authorList>
            <person name="Yuyama I."/>
            <person name="Kume K."/>
            <person name="Tamura T."/>
            <person name="Inagaki Y."/>
            <person name="Hashimoto T."/>
        </authorList>
    </citation>
    <scope>NUCLEOTIDE SEQUENCE</scope>
    <source>
        <strain evidence="3">NY0171</strain>
    </source>
</reference>
<dbReference type="InterPro" id="IPR001194">
    <property type="entry name" value="cDENN_dom"/>
</dbReference>
<accession>A0ABQ5JTY8</accession>
<comment type="caution">
    <text evidence="3">The sequence shown here is derived from an EMBL/GenBank/DDBJ whole genome shotgun (WGS) entry which is preliminary data.</text>
</comment>
<evidence type="ECO:0000313" key="4">
    <source>
        <dbReference type="Proteomes" id="UP001057375"/>
    </source>
</evidence>
<dbReference type="Gene3D" id="3.30.450.200">
    <property type="match status" value="1"/>
</dbReference>
<sequence>MNFIEHISIYGVQDEIVPKSINLGKSLKDQAFSPSCLFEASNNSRVSSELFKSDRLALFAFPTNMKLYNSSQKPFIHSFVLTDLDGIRHYGTCLRIYEMVKPSVREDFCNSLIQSTISYVDSLTPLEMLKFQSSGSKKLNPSSKSNSVHSRRKSMMNLSTPSFKLMEDSDEGERLSEIHQIGQRLSTSSLADPTSSSDNPSLLLSPKEAKKALLETKKQIYQSAELLLREIRGSEPVNWDYEEKVFKGEVSPRPTPISDSVSTKPLPSLFSPLSILLLSPIHSLSHRLSDVLCEIFVRFFISPFVCNQTHSNESTINASLESYLASLLLIPTPPPGHVSIDVPWLRGVGGSLESAQSDTTAKDSILGHAKSPLSPPMSSKKQSEGSSTILTDCDTSEDKQTTGKPNSLCVPWAKALASRRFSSFSLCRPPMNQPPSPPPSLLPLFAALPHSVVFQVLSCVLLERKILFVSHSLPLLHAVCESVVSLIFPLRWLHTYIPVLPLALCGILESPMPFICGVHRS</sequence>
<name>A0ABQ5JTY8_9EUKA</name>
<proteinExistence type="predicted"/>
<dbReference type="EMBL" id="BQXS01011583">
    <property type="protein sequence ID" value="GKT14352.1"/>
    <property type="molecule type" value="Genomic_DNA"/>
</dbReference>
<dbReference type="Proteomes" id="UP001057375">
    <property type="component" value="Unassembled WGS sequence"/>
</dbReference>
<keyword evidence="4" id="KW-1185">Reference proteome</keyword>
<dbReference type="PANTHER" id="PTHR12296">
    <property type="entry name" value="DENN DOMAIN-CONTAINING PROTEIN 4"/>
    <property type="match status" value="1"/>
</dbReference>
<protein>
    <recommendedName>
        <fullName evidence="2">UDENN domain-containing protein</fullName>
    </recommendedName>
</protein>
<evidence type="ECO:0000256" key="1">
    <source>
        <dbReference type="SAM" id="MobiDB-lite"/>
    </source>
</evidence>
<dbReference type="Pfam" id="PF03456">
    <property type="entry name" value="uDENN"/>
    <property type="match status" value="1"/>
</dbReference>
<evidence type="ECO:0000313" key="3">
    <source>
        <dbReference type="EMBL" id="GKT14352.1"/>
    </source>
</evidence>
<dbReference type="InterPro" id="IPR051696">
    <property type="entry name" value="DENN_Domain_GEFs"/>
</dbReference>
<feature type="region of interest" description="Disordered" evidence="1">
    <location>
        <begin position="134"/>
        <end position="153"/>
    </location>
</feature>
<feature type="region of interest" description="Disordered" evidence="1">
    <location>
        <begin position="366"/>
        <end position="405"/>
    </location>
</feature>
<organism evidence="3 4">
    <name type="scientific">Aduncisulcus paluster</name>
    <dbReference type="NCBI Taxonomy" id="2918883"/>
    <lineage>
        <taxon>Eukaryota</taxon>
        <taxon>Metamonada</taxon>
        <taxon>Carpediemonas-like organisms</taxon>
        <taxon>Aduncisulcus</taxon>
    </lineage>
</organism>
<gene>
    <name evidence="3" type="ORF">ADUPG1_010468</name>
</gene>
<dbReference type="Pfam" id="PF02141">
    <property type="entry name" value="DENN"/>
    <property type="match status" value="1"/>
</dbReference>
<dbReference type="PROSITE" id="PS50211">
    <property type="entry name" value="DENN"/>
    <property type="match status" value="1"/>
</dbReference>
<dbReference type="SMART" id="SM00799">
    <property type="entry name" value="DENN"/>
    <property type="match status" value="1"/>
</dbReference>
<dbReference type="InterPro" id="IPR005113">
    <property type="entry name" value="uDENN_dom"/>
</dbReference>
<feature type="non-terminal residue" evidence="3">
    <location>
        <position position="521"/>
    </location>
</feature>
<feature type="compositionally biased region" description="Low complexity" evidence="1">
    <location>
        <begin position="370"/>
        <end position="380"/>
    </location>
</feature>
<feature type="domain" description="UDENN" evidence="2">
    <location>
        <begin position="14"/>
        <end position="521"/>
    </location>
</feature>
<dbReference type="Gene3D" id="3.40.50.11500">
    <property type="match status" value="1"/>
</dbReference>
<evidence type="ECO:0000259" key="2">
    <source>
        <dbReference type="PROSITE" id="PS50211"/>
    </source>
</evidence>
<feature type="compositionally biased region" description="Low complexity" evidence="1">
    <location>
        <begin position="134"/>
        <end position="147"/>
    </location>
</feature>
<dbReference type="InterPro" id="IPR037516">
    <property type="entry name" value="Tripartite_DENN"/>
</dbReference>